<evidence type="ECO:0000256" key="9">
    <source>
        <dbReference type="PROSITE-ProRule" id="PRU00182"/>
    </source>
</evidence>
<evidence type="ECO:0000313" key="11">
    <source>
        <dbReference type="EMBL" id="KAA5801047.1"/>
    </source>
</evidence>
<dbReference type="CDD" id="cd00805">
    <property type="entry name" value="TyrRS_core"/>
    <property type="match status" value="1"/>
</dbReference>
<name>A0A5M6ZB92_9PROT</name>
<feature type="short sequence motif" description="'HIGH' region" evidence="8">
    <location>
        <begin position="54"/>
        <end position="63"/>
    </location>
</feature>
<evidence type="ECO:0000313" key="12">
    <source>
        <dbReference type="Proteomes" id="UP000325122"/>
    </source>
</evidence>
<evidence type="ECO:0000256" key="6">
    <source>
        <dbReference type="ARBA" id="ARBA00023146"/>
    </source>
</evidence>
<dbReference type="Gene3D" id="3.40.50.620">
    <property type="entry name" value="HUPs"/>
    <property type="match status" value="1"/>
</dbReference>
<dbReference type="PROSITE" id="PS00178">
    <property type="entry name" value="AA_TRNA_LIGASE_I"/>
    <property type="match status" value="1"/>
</dbReference>
<keyword evidence="3 8" id="KW-0067">ATP-binding</keyword>
<feature type="binding site" evidence="8">
    <location>
        <position position="49"/>
    </location>
    <ligand>
        <name>L-tyrosine</name>
        <dbReference type="ChEBI" id="CHEBI:58315"/>
    </ligand>
</feature>
<protein>
    <recommendedName>
        <fullName evidence="8">Tyrosine--tRNA ligase</fullName>
        <ecNumber evidence="8">6.1.1.1</ecNumber>
    </recommendedName>
    <alternativeName>
        <fullName evidence="8">Tyrosyl-tRNA synthetase</fullName>
        <shortName evidence="8">TyrRS</shortName>
    </alternativeName>
</protein>
<dbReference type="InterPro" id="IPR002305">
    <property type="entry name" value="aa-tRNA-synth_Ic"/>
</dbReference>
<evidence type="ECO:0000256" key="8">
    <source>
        <dbReference type="HAMAP-Rule" id="MF_02006"/>
    </source>
</evidence>
<comment type="catalytic activity">
    <reaction evidence="7 8">
        <text>tRNA(Tyr) + L-tyrosine + ATP = L-tyrosyl-tRNA(Tyr) + AMP + diphosphate + H(+)</text>
        <dbReference type="Rhea" id="RHEA:10220"/>
        <dbReference type="Rhea" id="RHEA-COMP:9706"/>
        <dbReference type="Rhea" id="RHEA-COMP:9707"/>
        <dbReference type="ChEBI" id="CHEBI:15378"/>
        <dbReference type="ChEBI" id="CHEBI:30616"/>
        <dbReference type="ChEBI" id="CHEBI:33019"/>
        <dbReference type="ChEBI" id="CHEBI:58315"/>
        <dbReference type="ChEBI" id="CHEBI:78442"/>
        <dbReference type="ChEBI" id="CHEBI:78536"/>
        <dbReference type="ChEBI" id="CHEBI:456215"/>
        <dbReference type="EC" id="6.1.1.1"/>
    </reaction>
</comment>
<keyword evidence="2 8" id="KW-0547">Nucleotide-binding</keyword>
<feature type="binding site" evidence="8">
    <location>
        <position position="190"/>
    </location>
    <ligand>
        <name>L-tyrosine</name>
        <dbReference type="ChEBI" id="CHEBI:58315"/>
    </ligand>
</feature>
<dbReference type="NCBIfam" id="TIGR00234">
    <property type="entry name" value="tyrS"/>
    <property type="match status" value="1"/>
</dbReference>
<dbReference type="EC" id="6.1.1.1" evidence="8"/>
<keyword evidence="8" id="KW-0963">Cytoplasm</keyword>
<sequence>MRTHDAMTLTLADPKATPFLADLQARGLVHQTTPELTDALIAAEKPPLYVGFDPSAPSLHAGNLIPLLGMDRYRQRGGQVIVLLGGATGLIGDPSGKDAERNLQAEADVLANIESQKAQFETMFARTDGPAPIFVNNADWYRGMDVITFLREIGKHFSVNAMLTKDSVRNRIESRDQGISFTEFSYQLLQGYDFVHLHREHGCRIQMGGSDQWGNIVGGVDLLRRMEGVQGHALTYPLLTNSEGKKYGKSEKGAVWLDPERTSPYEFYQFWLNTADADAPRFLSWLTDIDLGALKELSDAPAHERRAQRALAELLTVRVHGSRAAALAEEASAVIFSGRSDNLSAELIEMIARAVPTLEAGEGPCVLIDAMVALGAAGSKGEARRLIAQNAVSANGQKLNEDSADLGDHRAGAGAVVLSVGKAKRFLVRFPAR</sequence>
<dbReference type="SUPFAM" id="SSF52374">
    <property type="entry name" value="Nucleotidylyl transferase"/>
    <property type="match status" value="1"/>
</dbReference>
<dbReference type="Gene3D" id="1.10.240.10">
    <property type="entry name" value="Tyrosyl-Transfer RNA Synthetase"/>
    <property type="match status" value="1"/>
</dbReference>
<proteinExistence type="inferred from homology"/>
<reference evidence="11 12" key="1">
    <citation type="submission" date="2019-09" db="EMBL/GenBank/DDBJ databases">
        <authorList>
            <person name="Kevbrin V."/>
            <person name="Grouzdev D.S."/>
        </authorList>
    </citation>
    <scope>NUCLEOTIDE SEQUENCE [LARGE SCALE GENOMIC DNA]</scope>
    <source>
        <strain evidence="11 12">G-192</strain>
    </source>
</reference>
<dbReference type="EMBL" id="VWOJ01000005">
    <property type="protein sequence ID" value="KAA5801047.1"/>
    <property type="molecule type" value="Genomic_DNA"/>
</dbReference>
<keyword evidence="4 9" id="KW-0694">RNA-binding</keyword>
<feature type="binding site" evidence="8">
    <location>
        <position position="249"/>
    </location>
    <ligand>
        <name>ATP</name>
        <dbReference type="ChEBI" id="CHEBI:30616"/>
    </ligand>
</feature>
<dbReference type="InterPro" id="IPR024107">
    <property type="entry name" value="Tyr-tRNA-ligase_bac_1"/>
</dbReference>
<dbReference type="Pfam" id="PF00579">
    <property type="entry name" value="tRNA-synt_1b"/>
    <property type="match status" value="1"/>
</dbReference>
<evidence type="ECO:0000259" key="10">
    <source>
        <dbReference type="Pfam" id="PF22421"/>
    </source>
</evidence>
<keyword evidence="5 8" id="KW-0648">Protein biosynthesis</keyword>
<organism evidence="11 12">
    <name type="scientific">Alkalicaulis satelles</name>
    <dbReference type="NCBI Taxonomy" id="2609175"/>
    <lineage>
        <taxon>Bacteria</taxon>
        <taxon>Pseudomonadati</taxon>
        <taxon>Pseudomonadota</taxon>
        <taxon>Alphaproteobacteria</taxon>
        <taxon>Maricaulales</taxon>
        <taxon>Maricaulaceae</taxon>
        <taxon>Alkalicaulis</taxon>
    </lineage>
</organism>
<dbReference type="AlphaFoldDB" id="A0A5M6ZB92"/>
<evidence type="ECO:0000256" key="2">
    <source>
        <dbReference type="ARBA" id="ARBA00022741"/>
    </source>
</evidence>
<dbReference type="InterPro" id="IPR024088">
    <property type="entry name" value="Tyr-tRNA-ligase_bac-type"/>
</dbReference>
<dbReference type="GO" id="GO:0005524">
    <property type="term" value="F:ATP binding"/>
    <property type="evidence" value="ECO:0007669"/>
    <property type="project" value="UniProtKB-UniRule"/>
</dbReference>
<dbReference type="CDD" id="cd00165">
    <property type="entry name" value="S4"/>
    <property type="match status" value="1"/>
</dbReference>
<keyword evidence="1 8" id="KW-0436">Ligase</keyword>
<feature type="binding site" evidence="8">
    <location>
        <position position="186"/>
    </location>
    <ligand>
        <name>L-tyrosine</name>
        <dbReference type="ChEBI" id="CHEBI:58315"/>
    </ligand>
</feature>
<dbReference type="Gene3D" id="3.10.290.10">
    <property type="entry name" value="RNA-binding S4 domain"/>
    <property type="match status" value="1"/>
</dbReference>
<dbReference type="InterPro" id="IPR002307">
    <property type="entry name" value="Tyr-tRNA-ligase"/>
</dbReference>
<dbReference type="GO" id="GO:0003723">
    <property type="term" value="F:RNA binding"/>
    <property type="evidence" value="ECO:0007669"/>
    <property type="project" value="UniProtKB-KW"/>
</dbReference>
<dbReference type="GO" id="GO:0006437">
    <property type="term" value="P:tyrosyl-tRNA aminoacylation"/>
    <property type="evidence" value="ECO:0007669"/>
    <property type="project" value="UniProtKB-UniRule"/>
</dbReference>
<dbReference type="GO" id="GO:0005829">
    <property type="term" value="C:cytosol"/>
    <property type="evidence" value="ECO:0007669"/>
    <property type="project" value="TreeGrafter"/>
</dbReference>
<accession>A0A5M6ZB92</accession>
<dbReference type="SUPFAM" id="SSF55174">
    <property type="entry name" value="Alpha-L RNA-binding motif"/>
    <property type="match status" value="1"/>
</dbReference>
<comment type="subcellular location">
    <subcellularLocation>
        <location evidence="8">Cytoplasm</location>
    </subcellularLocation>
</comment>
<evidence type="ECO:0000256" key="5">
    <source>
        <dbReference type="ARBA" id="ARBA00022917"/>
    </source>
</evidence>
<comment type="caution">
    <text evidence="11">The sequence shown here is derived from an EMBL/GenBank/DDBJ whole genome shotgun (WGS) entry which is preliminary data.</text>
</comment>
<evidence type="ECO:0000256" key="7">
    <source>
        <dbReference type="ARBA" id="ARBA00048248"/>
    </source>
</evidence>
<dbReference type="InterPro" id="IPR054608">
    <property type="entry name" value="SYY-like_C"/>
</dbReference>
<evidence type="ECO:0000256" key="3">
    <source>
        <dbReference type="ARBA" id="ARBA00022840"/>
    </source>
</evidence>
<dbReference type="InterPro" id="IPR036986">
    <property type="entry name" value="S4_RNA-bd_sf"/>
</dbReference>
<dbReference type="PRINTS" id="PR01040">
    <property type="entry name" value="TRNASYNTHTYR"/>
</dbReference>
<dbReference type="PROSITE" id="PS50889">
    <property type="entry name" value="S4"/>
    <property type="match status" value="1"/>
</dbReference>
<gene>
    <name evidence="8" type="primary">tyrS</name>
    <name evidence="11" type="ORF">F1654_13390</name>
</gene>
<dbReference type="InterPro" id="IPR014729">
    <property type="entry name" value="Rossmann-like_a/b/a_fold"/>
</dbReference>
<keyword evidence="6 8" id="KW-0030">Aminoacyl-tRNA synthetase</keyword>
<dbReference type="HAMAP" id="MF_02006">
    <property type="entry name" value="Tyr_tRNA_synth_type1"/>
    <property type="match status" value="1"/>
</dbReference>
<comment type="subunit">
    <text evidence="8">Homodimer.</text>
</comment>
<dbReference type="Pfam" id="PF22421">
    <property type="entry name" value="SYY_C-terminal"/>
    <property type="match status" value="1"/>
</dbReference>
<keyword evidence="12" id="KW-1185">Reference proteome</keyword>
<evidence type="ECO:0000256" key="1">
    <source>
        <dbReference type="ARBA" id="ARBA00022598"/>
    </source>
</evidence>
<dbReference type="Proteomes" id="UP000325122">
    <property type="component" value="Unassembled WGS sequence"/>
</dbReference>
<evidence type="ECO:0000256" key="4">
    <source>
        <dbReference type="ARBA" id="ARBA00022884"/>
    </source>
</evidence>
<dbReference type="PANTHER" id="PTHR11766">
    <property type="entry name" value="TYROSYL-TRNA SYNTHETASE"/>
    <property type="match status" value="1"/>
</dbReference>
<feature type="short sequence motif" description="'KMSKS' region" evidence="8">
    <location>
        <begin position="246"/>
        <end position="250"/>
    </location>
</feature>
<comment type="function">
    <text evidence="8">Catalyzes the attachment of tyrosine to tRNA(Tyr) in a two-step reaction: tyrosine is first activated by ATP to form Tyr-AMP and then transferred to the acceptor end of tRNA(Tyr).</text>
</comment>
<dbReference type="GO" id="GO:0004831">
    <property type="term" value="F:tyrosine-tRNA ligase activity"/>
    <property type="evidence" value="ECO:0007669"/>
    <property type="project" value="UniProtKB-UniRule"/>
</dbReference>
<dbReference type="FunFam" id="1.10.240.10:FF:000001">
    <property type="entry name" value="Tyrosine--tRNA ligase"/>
    <property type="match status" value="1"/>
</dbReference>
<feature type="domain" description="Tyrosine--tRNA ligase SYY-like C-terminal" evidence="10">
    <location>
        <begin position="348"/>
        <end position="427"/>
    </location>
</feature>
<dbReference type="InterPro" id="IPR001412">
    <property type="entry name" value="aa-tRNA-synth_I_CS"/>
</dbReference>
<comment type="similarity">
    <text evidence="8">Belongs to the class-I aminoacyl-tRNA synthetase family. TyrS type 1 subfamily.</text>
</comment>
<dbReference type="PANTHER" id="PTHR11766:SF0">
    <property type="entry name" value="TYROSINE--TRNA LIGASE, MITOCHONDRIAL"/>
    <property type="match status" value="1"/>
</dbReference>